<name>A0ABY8L681_9FLAO</name>
<evidence type="ECO:0000313" key="3">
    <source>
        <dbReference type="Proteomes" id="UP001232001"/>
    </source>
</evidence>
<gene>
    <name evidence="2" type="ORF">P8625_00645</name>
</gene>
<organism evidence="2 3">
    <name type="scientific">Tenacibaculum tangerinum</name>
    <dbReference type="NCBI Taxonomy" id="3038772"/>
    <lineage>
        <taxon>Bacteria</taxon>
        <taxon>Pseudomonadati</taxon>
        <taxon>Bacteroidota</taxon>
        <taxon>Flavobacteriia</taxon>
        <taxon>Flavobacteriales</taxon>
        <taxon>Flavobacteriaceae</taxon>
        <taxon>Tenacibaculum</taxon>
    </lineage>
</organism>
<evidence type="ECO:0000259" key="1">
    <source>
        <dbReference type="Pfam" id="PF19266"/>
    </source>
</evidence>
<dbReference type="EMBL" id="CP122539">
    <property type="protein sequence ID" value="WGH75703.1"/>
    <property type="molecule type" value="Genomic_DNA"/>
</dbReference>
<feature type="domain" description="Contractile injection system tube protein N-terminal" evidence="1">
    <location>
        <begin position="4"/>
        <end position="157"/>
    </location>
</feature>
<evidence type="ECO:0000313" key="2">
    <source>
        <dbReference type="EMBL" id="WGH75703.1"/>
    </source>
</evidence>
<dbReference type="RefSeq" id="WP_279651577.1">
    <property type="nucleotide sequence ID" value="NZ_CP122539.1"/>
</dbReference>
<sequence length="224" mass="25473">MASLELMKITGYQDEDFNEEVSNGTYTVMLNPESVKWNRAIEYTKQQSLDAMAPSQKYKSAPAEQLSFDIVIDCTGIVDGKRTSMSKEITALESIVYTYNGKIHRPNFVKVQWGDISFNCVLTSLNTSYTLFKPDGSPLRAKISLSFDSYYSYKKRKKLESKSSPDMTHLVEVVEGDSLPQLCNRIWNSPDYYIQVAAYNKLNKFRQLTGGQQLIFPPIEKPVS</sequence>
<dbReference type="InterPro" id="IPR045361">
    <property type="entry name" value="CIS_tube_prot_N"/>
</dbReference>
<keyword evidence="3" id="KW-1185">Reference proteome</keyword>
<protein>
    <recommendedName>
        <fullName evidence="1">Contractile injection system tube protein N-terminal domain-containing protein</fullName>
    </recommendedName>
</protein>
<proteinExistence type="predicted"/>
<reference evidence="2 3" key="1">
    <citation type="submission" date="2023-04" db="EMBL/GenBank/DDBJ databases">
        <title>Tenacibaculum tangerinum sp. nov., isolated from sea tidal flat of South Korea.</title>
        <authorList>
            <person name="Lee S.H."/>
            <person name="Kim J.-J."/>
        </authorList>
    </citation>
    <scope>NUCLEOTIDE SEQUENCE [LARGE SCALE GENOMIC DNA]</scope>
    <source>
        <strain evidence="2 3">GRR-S3-23</strain>
    </source>
</reference>
<dbReference type="Pfam" id="PF19266">
    <property type="entry name" value="CIS_tube"/>
    <property type="match status" value="1"/>
</dbReference>
<accession>A0ABY8L681</accession>
<dbReference type="Proteomes" id="UP001232001">
    <property type="component" value="Chromosome"/>
</dbReference>